<dbReference type="PATRIC" id="fig|45067.4.peg.1267"/>
<evidence type="ECO:0000313" key="1">
    <source>
        <dbReference type="EMBL" id="KTD22268.1"/>
    </source>
</evidence>
<dbReference type="EMBL" id="LNYI01000027">
    <property type="protein sequence ID" value="KTD22268.1"/>
    <property type="molecule type" value="Genomic_DNA"/>
</dbReference>
<evidence type="ECO:0000313" key="2">
    <source>
        <dbReference type="Proteomes" id="UP000054869"/>
    </source>
</evidence>
<dbReference type="Proteomes" id="UP000054869">
    <property type="component" value="Unassembled WGS sequence"/>
</dbReference>
<dbReference type="RefSeq" id="WP_154660315.1">
    <property type="nucleotide sequence ID" value="NZ_CAAAJD010000020.1"/>
</dbReference>
<dbReference type="OrthoDB" id="5651680at2"/>
<gene>
    <name evidence="1" type="ORF">Llan_1209</name>
</gene>
<accession>A0A0W0VQ83</accession>
<sequence length="51" mass="5685">MEKKGKNHPEIKNIKNICDVTPKSKEAKDVCDVIHGAKKKPSSKKNQKPDA</sequence>
<organism evidence="1 2">
    <name type="scientific">Legionella lansingensis</name>
    <dbReference type="NCBI Taxonomy" id="45067"/>
    <lineage>
        <taxon>Bacteria</taxon>
        <taxon>Pseudomonadati</taxon>
        <taxon>Pseudomonadota</taxon>
        <taxon>Gammaproteobacteria</taxon>
        <taxon>Legionellales</taxon>
        <taxon>Legionellaceae</taxon>
        <taxon>Legionella</taxon>
    </lineage>
</organism>
<proteinExistence type="predicted"/>
<keyword evidence="2" id="KW-1185">Reference proteome</keyword>
<reference evidence="1 2" key="1">
    <citation type="submission" date="2015-11" db="EMBL/GenBank/DDBJ databases">
        <title>Genomic analysis of 38 Legionella species identifies large and diverse effector repertoires.</title>
        <authorList>
            <person name="Burstein D."/>
            <person name="Amaro F."/>
            <person name="Zusman T."/>
            <person name="Lifshitz Z."/>
            <person name="Cohen O."/>
            <person name="Gilbert J.A."/>
            <person name="Pupko T."/>
            <person name="Shuman H.A."/>
            <person name="Segal G."/>
        </authorList>
    </citation>
    <scope>NUCLEOTIDE SEQUENCE [LARGE SCALE GENOMIC DNA]</scope>
    <source>
        <strain evidence="1 2">ATCC 49751</strain>
    </source>
</reference>
<dbReference type="AlphaFoldDB" id="A0A0W0VQ83"/>
<dbReference type="STRING" id="45067.Llan_1209"/>
<protein>
    <submittedName>
        <fullName evidence="1">Uncharacterized protein</fullName>
    </submittedName>
</protein>
<name>A0A0W0VQ83_9GAMM</name>
<comment type="caution">
    <text evidence="1">The sequence shown here is derived from an EMBL/GenBank/DDBJ whole genome shotgun (WGS) entry which is preliminary data.</text>
</comment>